<dbReference type="SUPFAM" id="SSF53383">
    <property type="entry name" value="PLP-dependent transferases"/>
    <property type="match status" value="1"/>
</dbReference>
<comment type="similarity">
    <text evidence="3">Belongs to the DegT/DnrJ/EryC1 family.</text>
</comment>
<gene>
    <name evidence="4" type="ORF">IAC94_05360</name>
</gene>
<feature type="modified residue" description="N6-(pyridoxal phosphate)lysine" evidence="2">
    <location>
        <position position="193"/>
    </location>
</feature>
<dbReference type="Gene3D" id="3.40.640.10">
    <property type="entry name" value="Type I PLP-dependent aspartate aminotransferase-like (Major domain)"/>
    <property type="match status" value="1"/>
</dbReference>
<organism evidence="4 5">
    <name type="scientific">Candidatus Coprenecus avistercoris</name>
    <dbReference type="NCBI Taxonomy" id="2840730"/>
    <lineage>
        <taxon>Bacteria</taxon>
        <taxon>Pseudomonadati</taxon>
        <taxon>Bacteroidota</taxon>
        <taxon>Bacteroidia</taxon>
        <taxon>Bacteroidales</taxon>
        <taxon>Rikenellaceae</taxon>
        <taxon>Rikenellaceae incertae sedis</taxon>
        <taxon>Candidatus Coprenecus</taxon>
    </lineage>
</organism>
<dbReference type="Gene3D" id="3.90.1150.10">
    <property type="entry name" value="Aspartate Aminotransferase, domain 1"/>
    <property type="match status" value="1"/>
</dbReference>
<reference evidence="4" key="1">
    <citation type="submission" date="2020-10" db="EMBL/GenBank/DDBJ databases">
        <authorList>
            <person name="Gilroy R."/>
        </authorList>
    </citation>
    <scope>NUCLEOTIDE SEQUENCE</scope>
    <source>
        <strain evidence="4">ChiHjej13B12-12457</strain>
    </source>
</reference>
<evidence type="ECO:0000256" key="3">
    <source>
        <dbReference type="RuleBase" id="RU004508"/>
    </source>
</evidence>
<dbReference type="AlphaFoldDB" id="A0A9D1J6J0"/>
<dbReference type="InterPro" id="IPR000653">
    <property type="entry name" value="DegT/StrS_aminotransferase"/>
</dbReference>
<evidence type="ECO:0000313" key="5">
    <source>
        <dbReference type="Proteomes" id="UP000886744"/>
    </source>
</evidence>
<dbReference type="GO" id="GO:0000271">
    <property type="term" value="P:polysaccharide biosynthetic process"/>
    <property type="evidence" value="ECO:0007669"/>
    <property type="project" value="TreeGrafter"/>
</dbReference>
<comment type="caution">
    <text evidence="4">The sequence shown here is derived from an EMBL/GenBank/DDBJ whole genome shotgun (WGS) entry which is preliminary data.</text>
</comment>
<dbReference type="PANTHER" id="PTHR30244:SF42">
    <property type="entry name" value="UDP-2-ACETAMIDO-2-DEOXY-3-OXO-D-GLUCURONATE AMINOTRANSFERASE"/>
    <property type="match status" value="1"/>
</dbReference>
<dbReference type="Proteomes" id="UP000886744">
    <property type="component" value="Unassembled WGS sequence"/>
</dbReference>
<evidence type="ECO:0000256" key="1">
    <source>
        <dbReference type="PIRSR" id="PIRSR000390-1"/>
    </source>
</evidence>
<proteinExistence type="inferred from homology"/>
<evidence type="ECO:0000256" key="2">
    <source>
        <dbReference type="PIRSR" id="PIRSR000390-2"/>
    </source>
</evidence>
<evidence type="ECO:0000313" key="4">
    <source>
        <dbReference type="EMBL" id="HIR62931.1"/>
    </source>
</evidence>
<keyword evidence="4" id="KW-0032">Aminotransferase</keyword>
<dbReference type="EMBL" id="DVHI01000069">
    <property type="protein sequence ID" value="HIR62931.1"/>
    <property type="molecule type" value="Genomic_DNA"/>
</dbReference>
<keyword evidence="2 3" id="KW-0663">Pyridoxal phosphate</keyword>
<dbReference type="InterPro" id="IPR015421">
    <property type="entry name" value="PyrdxlP-dep_Trfase_major"/>
</dbReference>
<dbReference type="GO" id="GO:0008483">
    <property type="term" value="F:transaminase activity"/>
    <property type="evidence" value="ECO:0007669"/>
    <property type="project" value="UniProtKB-KW"/>
</dbReference>
<dbReference type="PIRSF" id="PIRSF000390">
    <property type="entry name" value="PLP_StrS"/>
    <property type="match status" value="1"/>
</dbReference>
<dbReference type="CDD" id="cd00616">
    <property type="entry name" value="AHBA_syn"/>
    <property type="match status" value="1"/>
</dbReference>
<name>A0A9D1J6J0_9BACT</name>
<sequence length="374" mass="40637">MQQKIQMVDLHGQYLKIKAEVDAAIAEVIDSSAFIGGPAVGRFASALAQYTGAAHVIPCGNGTDALQIALMALGLRSGDEVIVPAFTYVASAEVIALLGLRPVLVDVDRSTFNIDISCMKRALTSRTRAVIPVHLFGQSCDMAPILDFAAAHGLYVVEDNAQSLGAVYTFPDGRRRHTGTLGHIGCTSFFPSKNLGCYGDGGALFTDDPELAERIRMTANHGQRVKYHHDVVGCNSRLDTIQAAVLEVKLRHLDEYCAARQEAAARYRALFSGTEGIELPAESPFTTHVWHQFTLKVADGRRDGLKEHLASRGIPSMIYYPLPLHHQQAYRQDGLSLPVAEALAGSVLSLPMHTELTEGVQERIAEAVREFFGK</sequence>
<keyword evidence="4" id="KW-0808">Transferase</keyword>
<dbReference type="PANTHER" id="PTHR30244">
    <property type="entry name" value="TRANSAMINASE"/>
    <property type="match status" value="1"/>
</dbReference>
<dbReference type="Pfam" id="PF01041">
    <property type="entry name" value="DegT_DnrJ_EryC1"/>
    <property type="match status" value="1"/>
</dbReference>
<dbReference type="InterPro" id="IPR015422">
    <property type="entry name" value="PyrdxlP-dep_Trfase_small"/>
</dbReference>
<dbReference type="GO" id="GO:0030170">
    <property type="term" value="F:pyridoxal phosphate binding"/>
    <property type="evidence" value="ECO:0007669"/>
    <property type="project" value="TreeGrafter"/>
</dbReference>
<feature type="active site" description="Proton acceptor" evidence="1">
    <location>
        <position position="193"/>
    </location>
</feature>
<reference evidence="4" key="2">
    <citation type="journal article" date="2021" name="PeerJ">
        <title>Extensive microbial diversity within the chicken gut microbiome revealed by metagenomics and culture.</title>
        <authorList>
            <person name="Gilroy R."/>
            <person name="Ravi A."/>
            <person name="Getino M."/>
            <person name="Pursley I."/>
            <person name="Horton D.L."/>
            <person name="Alikhan N.F."/>
            <person name="Baker D."/>
            <person name="Gharbi K."/>
            <person name="Hall N."/>
            <person name="Watson M."/>
            <person name="Adriaenssens E.M."/>
            <person name="Foster-Nyarko E."/>
            <person name="Jarju S."/>
            <person name="Secka A."/>
            <person name="Antonio M."/>
            <person name="Oren A."/>
            <person name="Chaudhuri R.R."/>
            <person name="La Ragione R."/>
            <person name="Hildebrand F."/>
            <person name="Pallen M.J."/>
        </authorList>
    </citation>
    <scope>NUCLEOTIDE SEQUENCE</scope>
    <source>
        <strain evidence="4">ChiHjej13B12-12457</strain>
    </source>
</reference>
<accession>A0A9D1J6J0</accession>
<protein>
    <submittedName>
        <fullName evidence="4">DegT/DnrJ/EryC1/StrS family aminotransferase</fullName>
    </submittedName>
</protein>
<dbReference type="InterPro" id="IPR015424">
    <property type="entry name" value="PyrdxlP-dep_Trfase"/>
</dbReference>